<evidence type="ECO:0000313" key="2">
    <source>
        <dbReference type="EMBL" id="EDS09882.1"/>
    </source>
</evidence>
<name>B0PEU9_9FIRM</name>
<protein>
    <submittedName>
        <fullName evidence="2">Uncharacterized protein</fullName>
    </submittedName>
</protein>
<proteinExistence type="predicted"/>
<dbReference type="Proteomes" id="UP000003803">
    <property type="component" value="Unassembled WGS sequence"/>
</dbReference>
<evidence type="ECO:0000256" key="1">
    <source>
        <dbReference type="SAM" id="Coils"/>
    </source>
</evidence>
<evidence type="ECO:0000313" key="3">
    <source>
        <dbReference type="Proteomes" id="UP000003803"/>
    </source>
</evidence>
<dbReference type="EMBL" id="ABGD02000025">
    <property type="protein sequence ID" value="EDS09882.1"/>
    <property type="molecule type" value="Genomic_DNA"/>
</dbReference>
<dbReference type="HOGENOM" id="CLU_985682_0_0_9"/>
<accession>B0PEU9</accession>
<gene>
    <name evidence="2" type="ORF">ANACOL_03327</name>
</gene>
<dbReference type="STRING" id="169435.ERS852551_02826"/>
<reference evidence="2" key="1">
    <citation type="submission" date="2007-11" db="EMBL/GenBank/DDBJ databases">
        <authorList>
            <person name="Fulton L."/>
            <person name="Clifton S."/>
            <person name="Fulton B."/>
            <person name="Xu J."/>
            <person name="Minx P."/>
            <person name="Pepin K.H."/>
            <person name="Johnson M."/>
            <person name="Thiruvilangam P."/>
            <person name="Bhonagiri V."/>
            <person name="Nash W.E."/>
            <person name="Mardis E.R."/>
            <person name="Wilson R.K."/>
        </authorList>
    </citation>
    <scope>NUCLEOTIDE SEQUENCE [LARGE SCALE GENOMIC DNA]</scope>
    <source>
        <strain evidence="2">DSM 17241</strain>
    </source>
</reference>
<keyword evidence="3" id="KW-1185">Reference proteome</keyword>
<dbReference type="eggNOG" id="ENOG5033KZ4">
    <property type="taxonomic scope" value="Bacteria"/>
</dbReference>
<dbReference type="AlphaFoldDB" id="B0PEU9"/>
<reference evidence="2" key="2">
    <citation type="submission" date="2013-09" db="EMBL/GenBank/DDBJ databases">
        <title>Draft genome sequence of Anaerotruncus colihominis(DSM 17241).</title>
        <authorList>
            <person name="Sudarsanam P."/>
            <person name="Ley R."/>
            <person name="Guruge J."/>
            <person name="Turnbaugh P.J."/>
            <person name="Mahowald M."/>
            <person name="Liep D."/>
            <person name="Gordon J."/>
        </authorList>
    </citation>
    <scope>NUCLEOTIDE SEQUENCE</scope>
    <source>
        <strain evidence="2">DSM 17241</strain>
    </source>
</reference>
<feature type="coiled-coil region" evidence="1">
    <location>
        <begin position="117"/>
        <end position="169"/>
    </location>
</feature>
<organism evidence="2 3">
    <name type="scientific">Anaerotruncus colihominis DSM 17241</name>
    <dbReference type="NCBI Taxonomy" id="445972"/>
    <lineage>
        <taxon>Bacteria</taxon>
        <taxon>Bacillati</taxon>
        <taxon>Bacillota</taxon>
        <taxon>Clostridia</taxon>
        <taxon>Eubacteriales</taxon>
        <taxon>Oscillospiraceae</taxon>
        <taxon>Anaerotruncus</taxon>
    </lineage>
</organism>
<sequence>MPIIAPADGDSKKGAYNMNEYRITYLTSDQETGTDSIIERNEAAARKSFKEDHHGEKCTITDVELLRTGLQATKQQERDTLAAIRLMIDELGPQSYIGTALEGCLEIAEQNIDNDFGDSMKQRAESAEQQAIELKRELADSRREFENSLSATRSTIEQKNDEIVALKAEIAAIQQPVDPSEISDEFVADLAVFSAPYIEGIRAALVQNAGQIFKNKTIVGLLREYVIREEQERLEYARWLKDSVKNGGNCPQFNNCLTHASSYHVVLEDLFRPYWQKGGNQP</sequence>
<comment type="caution">
    <text evidence="2">The sequence shown here is derived from an EMBL/GenBank/DDBJ whole genome shotgun (WGS) entry which is preliminary data.</text>
</comment>
<keyword evidence="1" id="KW-0175">Coiled coil</keyword>